<name>A0AAD8NEW6_9APIA</name>
<evidence type="ECO:0000256" key="3">
    <source>
        <dbReference type="ARBA" id="ARBA00022989"/>
    </source>
</evidence>
<evidence type="ECO:0000256" key="2">
    <source>
        <dbReference type="ARBA" id="ARBA00022692"/>
    </source>
</evidence>
<protein>
    <submittedName>
        <fullName evidence="6">Uncharacterized protein</fullName>
    </submittedName>
</protein>
<comment type="similarity">
    <text evidence="5">Belongs to the ROH1 family.</text>
</comment>
<dbReference type="InterPro" id="IPR008511">
    <property type="entry name" value="ROH1-like"/>
</dbReference>
<keyword evidence="3" id="KW-1133">Transmembrane helix</keyword>
<comment type="caution">
    <text evidence="6">The sequence shown here is derived from an EMBL/GenBank/DDBJ whole genome shotgun (WGS) entry which is preliminary data.</text>
</comment>
<reference evidence="6" key="2">
    <citation type="submission" date="2023-05" db="EMBL/GenBank/DDBJ databases">
        <authorList>
            <person name="Schelkunov M.I."/>
        </authorList>
    </citation>
    <scope>NUCLEOTIDE SEQUENCE</scope>
    <source>
        <strain evidence="6">Hsosn_3</strain>
        <tissue evidence="6">Leaf</tissue>
    </source>
</reference>
<dbReference type="PANTHER" id="PTHR31509">
    <property type="entry name" value="BPS1-LIKE PROTEIN"/>
    <property type="match status" value="1"/>
</dbReference>
<proteinExistence type="inferred from homology"/>
<evidence type="ECO:0000256" key="5">
    <source>
        <dbReference type="ARBA" id="ARBA00035114"/>
    </source>
</evidence>
<gene>
    <name evidence="6" type="ORF">POM88_005191</name>
</gene>
<dbReference type="Proteomes" id="UP001237642">
    <property type="component" value="Unassembled WGS sequence"/>
</dbReference>
<keyword evidence="2" id="KW-0812">Transmembrane</keyword>
<evidence type="ECO:0000313" key="6">
    <source>
        <dbReference type="EMBL" id="KAK1405586.1"/>
    </source>
</evidence>
<evidence type="ECO:0000256" key="1">
    <source>
        <dbReference type="ARBA" id="ARBA00004167"/>
    </source>
</evidence>
<sequence>MQATFRKVSFIKRISMGRNQVVSMTDHAAQFPDFDHFQNNVAEKLAGIVRGDDAVLSVAWFRKVIDVFLCCETEFKDVVLMGRDPAQLSKAPMDRVLEEYMDRVVKALDICNAVTHAVELVKHWQQLAEIGVEALNQKPIGEGHVRRAKKALNSLLTSMNFDDKDKINAKSADRSSSFGRRGTAETVKNRSSFRSLSFPFAKSWSSAKQIQLMSANMVVPRGDDGGGLALPVYIMSTFMNFTMWALVAAFPCQERNGLPAQLPIGKNLGWAQPILSMQETIGEEWKKKNKNLMNGGLLKESQRLEKVAAFLVDYDFSDEDEMAAEVAELAEICQKMDDGLGALGQQVRDVFHRLAKSRTEVLNHVDQLSASTSQINN</sequence>
<comment type="subcellular location">
    <subcellularLocation>
        <location evidence="1">Membrane</location>
        <topology evidence="1">Single-pass membrane protein</topology>
    </subcellularLocation>
</comment>
<evidence type="ECO:0000256" key="4">
    <source>
        <dbReference type="ARBA" id="ARBA00023136"/>
    </source>
</evidence>
<dbReference type="GO" id="GO:0016020">
    <property type="term" value="C:membrane"/>
    <property type="evidence" value="ECO:0007669"/>
    <property type="project" value="UniProtKB-SubCell"/>
</dbReference>
<keyword evidence="7" id="KW-1185">Reference proteome</keyword>
<dbReference type="AlphaFoldDB" id="A0AAD8NEW6"/>
<dbReference type="EMBL" id="JAUIZM010000001">
    <property type="protein sequence ID" value="KAK1405586.1"/>
    <property type="molecule type" value="Genomic_DNA"/>
</dbReference>
<keyword evidence="4" id="KW-0472">Membrane</keyword>
<reference evidence="6" key="1">
    <citation type="submission" date="2023-02" db="EMBL/GenBank/DDBJ databases">
        <title>Genome of toxic invasive species Heracleum sosnowskyi carries increased number of genes despite the absence of recent whole-genome duplications.</title>
        <authorList>
            <person name="Schelkunov M."/>
            <person name="Shtratnikova V."/>
            <person name="Makarenko M."/>
            <person name="Klepikova A."/>
            <person name="Omelchenko D."/>
            <person name="Novikova G."/>
            <person name="Obukhova E."/>
            <person name="Bogdanov V."/>
            <person name="Penin A."/>
            <person name="Logacheva M."/>
        </authorList>
    </citation>
    <scope>NUCLEOTIDE SEQUENCE</scope>
    <source>
        <strain evidence="6">Hsosn_3</strain>
        <tissue evidence="6">Leaf</tissue>
    </source>
</reference>
<organism evidence="6 7">
    <name type="scientific">Heracleum sosnowskyi</name>
    <dbReference type="NCBI Taxonomy" id="360622"/>
    <lineage>
        <taxon>Eukaryota</taxon>
        <taxon>Viridiplantae</taxon>
        <taxon>Streptophyta</taxon>
        <taxon>Embryophyta</taxon>
        <taxon>Tracheophyta</taxon>
        <taxon>Spermatophyta</taxon>
        <taxon>Magnoliopsida</taxon>
        <taxon>eudicotyledons</taxon>
        <taxon>Gunneridae</taxon>
        <taxon>Pentapetalae</taxon>
        <taxon>asterids</taxon>
        <taxon>campanulids</taxon>
        <taxon>Apiales</taxon>
        <taxon>Apiaceae</taxon>
        <taxon>Apioideae</taxon>
        <taxon>apioid superclade</taxon>
        <taxon>Tordylieae</taxon>
        <taxon>Tordyliinae</taxon>
        <taxon>Heracleum</taxon>
    </lineage>
</organism>
<accession>A0AAD8NEW6</accession>
<evidence type="ECO:0000313" key="7">
    <source>
        <dbReference type="Proteomes" id="UP001237642"/>
    </source>
</evidence>
<dbReference type="Pfam" id="PF05633">
    <property type="entry name" value="ROH1-like"/>
    <property type="match status" value="1"/>
</dbReference>